<feature type="chain" id="PRO_5029686958" evidence="1">
    <location>
        <begin position="24"/>
        <end position="212"/>
    </location>
</feature>
<keyword evidence="1" id="KW-0732">Signal</keyword>
<protein>
    <submittedName>
        <fullName evidence="2">Putative extracellular protein CSOL_066</fullName>
    </submittedName>
</protein>
<dbReference type="CDD" id="cd00866">
    <property type="entry name" value="PEBP_euk"/>
    <property type="match status" value="1"/>
</dbReference>
<dbReference type="SUPFAM" id="SSF49777">
    <property type="entry name" value="PEBP-like"/>
    <property type="match status" value="1"/>
</dbReference>
<dbReference type="PANTHER" id="PTHR11362">
    <property type="entry name" value="PHOSPHATIDYLETHANOLAMINE-BINDING PROTEIN"/>
    <property type="match status" value="1"/>
</dbReference>
<dbReference type="EMBL" id="MT438896">
    <property type="protein sequence ID" value="QOL01143.1"/>
    <property type="molecule type" value="mRNA"/>
</dbReference>
<name>A0A7L9QE67_9CHLO</name>
<feature type="signal peptide" evidence="1">
    <location>
        <begin position="1"/>
        <end position="23"/>
    </location>
</feature>
<reference evidence="2" key="1">
    <citation type="journal article" date="2020" name="Microb. Ecol.">
        <title>The Under-explored Extracellular Proteome of Aero-Terrestrial Microalgae Provides Clues on Different Mechanisms of Desiccation Tolerance in Non-Model Organisms.</title>
        <authorList>
            <person name="Gonzalez-Hourcade M."/>
            <person name="Del Campo E.M."/>
            <person name="Casano L.M."/>
        </authorList>
    </citation>
    <scope>NUCLEOTIDE SEQUENCE</scope>
    <source>
        <strain evidence="2">SAG 216-12</strain>
    </source>
</reference>
<evidence type="ECO:0000256" key="1">
    <source>
        <dbReference type="SAM" id="SignalP"/>
    </source>
</evidence>
<dbReference type="AlphaFoldDB" id="A0A7L9QE67"/>
<accession>A0A7L9QE67</accession>
<dbReference type="Pfam" id="PF01161">
    <property type="entry name" value="PBP"/>
    <property type="match status" value="1"/>
</dbReference>
<dbReference type="InterPro" id="IPR008914">
    <property type="entry name" value="PEBP"/>
</dbReference>
<dbReference type="InterPro" id="IPR035810">
    <property type="entry name" value="PEBP_euk"/>
</dbReference>
<organism evidence="2">
    <name type="scientific">Pseudococcomyxa simplex</name>
    <dbReference type="NCBI Taxonomy" id="464287"/>
    <lineage>
        <taxon>Eukaryota</taxon>
        <taxon>Viridiplantae</taxon>
        <taxon>Chlorophyta</taxon>
        <taxon>core chlorophytes</taxon>
        <taxon>Trebouxiophyceae</taxon>
        <taxon>Chlorellales</taxon>
        <taxon>Oocystaceae</taxon>
        <taxon>Pseudococcomyxa</taxon>
    </lineage>
</organism>
<dbReference type="Gene3D" id="3.90.280.10">
    <property type="entry name" value="PEBP-like"/>
    <property type="match status" value="1"/>
</dbReference>
<dbReference type="PANTHER" id="PTHR11362:SF82">
    <property type="entry name" value="PHOSPHATIDYLETHANOLAMINE-BINDING PROTEIN 4"/>
    <property type="match status" value="1"/>
</dbReference>
<dbReference type="InterPro" id="IPR036610">
    <property type="entry name" value="PEBP-like_sf"/>
</dbReference>
<evidence type="ECO:0000313" key="2">
    <source>
        <dbReference type="EMBL" id="QOL01143.1"/>
    </source>
</evidence>
<proteinExistence type="evidence at transcript level"/>
<sequence>MRCLAASLIAFLVAVSSLSASLATITTHEQTADLTAAKVIPDVISGIDPEPGVALNIQYGDTPITTKGGRLTRSEVSSAPSVQVTDLVGTVLSKIDPLKLKSDSKYTLVLSDPDAPSPTMPISREFLHWIVTNAPIGDISNGEAAVPYATPSPPAGVHRYVFSLFQQPKGTNLNVPMPASRARFNTENFAKLYDLGEPVAAAYFEVAAPGFE</sequence>